<evidence type="ECO:0000313" key="2">
    <source>
        <dbReference type="Proteomes" id="UP000662314"/>
    </source>
</evidence>
<gene>
    <name evidence="1" type="ORF">I8752_03795</name>
</gene>
<name>A0A8J7HZX2_9NOST</name>
<sequence length="90" mass="10147">MSALLTCTQQPWTVTYSKIIDVRSLSEFTEYRIAYPINVSVLNDAERAKGGTLYKQVPAFTKQKLDTTLVSKNISQHLSQYFAANDLSVK</sequence>
<evidence type="ECO:0000313" key="1">
    <source>
        <dbReference type="EMBL" id="MBH8572170.1"/>
    </source>
</evidence>
<organism evidence="1 2">
    <name type="scientific">Dendronalium phyllosphericum CENA369</name>
    <dbReference type="NCBI Taxonomy" id="1725256"/>
    <lineage>
        <taxon>Bacteria</taxon>
        <taxon>Bacillati</taxon>
        <taxon>Cyanobacteriota</taxon>
        <taxon>Cyanophyceae</taxon>
        <taxon>Nostocales</taxon>
        <taxon>Nostocaceae</taxon>
        <taxon>Dendronalium</taxon>
        <taxon>Dendronalium phyllosphericum</taxon>
    </lineage>
</organism>
<accession>A0A8J7HZX2</accession>
<dbReference type="RefSeq" id="WP_214430999.1">
    <property type="nucleotide sequence ID" value="NZ_CAWPUQ010000317.1"/>
</dbReference>
<dbReference type="InterPro" id="IPR036873">
    <property type="entry name" value="Rhodanese-like_dom_sf"/>
</dbReference>
<keyword evidence="2" id="KW-1185">Reference proteome</keyword>
<protein>
    <submittedName>
        <fullName evidence="1">Uncharacterized protein</fullName>
    </submittedName>
</protein>
<proteinExistence type="predicted"/>
<dbReference type="EMBL" id="JAECZA010000008">
    <property type="protein sequence ID" value="MBH8572170.1"/>
    <property type="molecule type" value="Genomic_DNA"/>
</dbReference>
<dbReference type="Gene3D" id="3.40.250.10">
    <property type="entry name" value="Rhodanese-like domain"/>
    <property type="match status" value="1"/>
</dbReference>
<dbReference type="Proteomes" id="UP000662314">
    <property type="component" value="Unassembled WGS sequence"/>
</dbReference>
<dbReference type="AlphaFoldDB" id="A0A8J7HZX2"/>
<reference evidence="1 2" key="1">
    <citation type="journal article" date="2021" name="Int. J. Syst. Evol. Microbiol.">
        <title>Amazonocrinis nigriterrae gen. nov., sp. nov., Atlanticothrix silvestris gen. nov., sp. nov. and Dendronalium phyllosphericum gen. nov., sp. nov., nostocacean cyanobacteria from Brazilian environments.</title>
        <authorList>
            <person name="Alvarenga D.O."/>
            <person name="Andreote A.P.D."/>
            <person name="Branco L.H.Z."/>
            <person name="Delbaje E."/>
            <person name="Cruz R.B."/>
            <person name="Varani A.M."/>
            <person name="Fiore M.F."/>
        </authorList>
    </citation>
    <scope>NUCLEOTIDE SEQUENCE [LARGE SCALE GENOMIC DNA]</scope>
    <source>
        <strain evidence="1 2">CENA369</strain>
    </source>
</reference>
<comment type="caution">
    <text evidence="1">The sequence shown here is derived from an EMBL/GenBank/DDBJ whole genome shotgun (WGS) entry which is preliminary data.</text>
</comment>